<organism evidence="2 3">
    <name type="scientific">Amycolatopsis taiwanensis</name>
    <dbReference type="NCBI Taxonomy" id="342230"/>
    <lineage>
        <taxon>Bacteria</taxon>
        <taxon>Bacillati</taxon>
        <taxon>Actinomycetota</taxon>
        <taxon>Actinomycetes</taxon>
        <taxon>Pseudonocardiales</taxon>
        <taxon>Pseudonocardiaceae</taxon>
        <taxon>Amycolatopsis</taxon>
    </lineage>
</organism>
<comment type="caution">
    <text evidence="2">The sequence shown here is derived from an EMBL/GenBank/DDBJ whole genome shotgun (WGS) entry which is preliminary data.</text>
</comment>
<dbReference type="AlphaFoldDB" id="A0A9W6R7Q8"/>
<dbReference type="RefSeq" id="WP_285488830.1">
    <property type="nucleotide sequence ID" value="NZ_BSTI01000015.1"/>
</dbReference>
<feature type="region of interest" description="Disordered" evidence="1">
    <location>
        <begin position="1"/>
        <end position="31"/>
    </location>
</feature>
<proteinExistence type="predicted"/>
<evidence type="ECO:0000313" key="2">
    <source>
        <dbReference type="EMBL" id="GLY69137.1"/>
    </source>
</evidence>
<dbReference type="EMBL" id="BSTI01000015">
    <property type="protein sequence ID" value="GLY69137.1"/>
    <property type="molecule type" value="Genomic_DNA"/>
</dbReference>
<evidence type="ECO:0000256" key="1">
    <source>
        <dbReference type="SAM" id="MobiDB-lite"/>
    </source>
</evidence>
<keyword evidence="3" id="KW-1185">Reference proteome</keyword>
<sequence length="77" mass="8308">MVDAERGRDLPGLPEPVAGPAVMPVATGPALNDDPMRVLDVFEPREQLAQQRAAGSLLSGVARARGERWSDRSSREQ</sequence>
<name>A0A9W6R7Q8_9PSEU</name>
<reference evidence="2" key="1">
    <citation type="submission" date="2023-03" db="EMBL/GenBank/DDBJ databases">
        <title>Amycolatopsis taiwanensis NBRC 103393.</title>
        <authorList>
            <person name="Ichikawa N."/>
            <person name="Sato H."/>
            <person name="Tonouchi N."/>
        </authorList>
    </citation>
    <scope>NUCLEOTIDE SEQUENCE</scope>
    <source>
        <strain evidence="2">NBRC 103393</strain>
    </source>
</reference>
<protein>
    <submittedName>
        <fullName evidence="2">Uncharacterized protein</fullName>
    </submittedName>
</protein>
<accession>A0A9W6R7Q8</accession>
<gene>
    <name evidence="2" type="ORF">Atai01_57560</name>
</gene>
<evidence type="ECO:0000313" key="3">
    <source>
        <dbReference type="Proteomes" id="UP001165136"/>
    </source>
</evidence>
<dbReference type="Proteomes" id="UP001165136">
    <property type="component" value="Unassembled WGS sequence"/>
</dbReference>